<protein>
    <submittedName>
        <fullName evidence="1">Uncharacterized protein</fullName>
    </submittedName>
</protein>
<keyword evidence="2" id="KW-1185">Reference proteome</keyword>
<accession>A0A8B6HQR9</accession>
<name>A0A8B6HQR9_MYTGA</name>
<dbReference type="Proteomes" id="UP000596742">
    <property type="component" value="Unassembled WGS sequence"/>
</dbReference>
<gene>
    <name evidence="1" type="ORF">MGAL_10B057811</name>
</gene>
<comment type="caution">
    <text evidence="1">The sequence shown here is derived from an EMBL/GenBank/DDBJ whole genome shotgun (WGS) entry which is preliminary data.</text>
</comment>
<evidence type="ECO:0000313" key="1">
    <source>
        <dbReference type="EMBL" id="VDI82961.1"/>
    </source>
</evidence>
<reference evidence="1" key="1">
    <citation type="submission" date="2018-11" db="EMBL/GenBank/DDBJ databases">
        <authorList>
            <person name="Alioto T."/>
            <person name="Alioto T."/>
        </authorList>
    </citation>
    <scope>NUCLEOTIDE SEQUENCE</scope>
</reference>
<dbReference type="Gene3D" id="2.60.120.40">
    <property type="match status" value="1"/>
</dbReference>
<dbReference type="SUPFAM" id="SSF49842">
    <property type="entry name" value="TNF-like"/>
    <property type="match status" value="1"/>
</dbReference>
<evidence type="ECO:0000313" key="2">
    <source>
        <dbReference type="Proteomes" id="UP000596742"/>
    </source>
</evidence>
<sequence length="225" mass="25730">MNDKVYIKAHDNYVSFIFGMPIKEVYTTFTDVLVADVYHNYHYVNSAYGKTPNGYTSISNTCILMLSRGDEVYVMTKREGRTYGDIATNQTYTTFSSSTLNPYTNIDDIDDFGRDMSDSELASKESIEPARNSDVDVTNTDLFSLFKTHMNGKLTGIKRNFDDKTHSLAKKVRKVEITFRFKGNQIQFELNSDIIDTIERAVEYNIDRKGPLELLSGWLEHSSRA</sequence>
<proteinExistence type="predicted"/>
<organism evidence="1 2">
    <name type="scientific">Mytilus galloprovincialis</name>
    <name type="common">Mediterranean mussel</name>
    <dbReference type="NCBI Taxonomy" id="29158"/>
    <lineage>
        <taxon>Eukaryota</taxon>
        <taxon>Metazoa</taxon>
        <taxon>Spiralia</taxon>
        <taxon>Lophotrochozoa</taxon>
        <taxon>Mollusca</taxon>
        <taxon>Bivalvia</taxon>
        <taxon>Autobranchia</taxon>
        <taxon>Pteriomorphia</taxon>
        <taxon>Mytilida</taxon>
        <taxon>Mytiloidea</taxon>
        <taxon>Mytilidae</taxon>
        <taxon>Mytilinae</taxon>
        <taxon>Mytilus</taxon>
    </lineage>
</organism>
<dbReference type="EMBL" id="UYJE01010415">
    <property type="protein sequence ID" value="VDI82961.1"/>
    <property type="molecule type" value="Genomic_DNA"/>
</dbReference>
<dbReference type="AlphaFoldDB" id="A0A8B6HQR9"/>
<dbReference type="InterPro" id="IPR008983">
    <property type="entry name" value="Tumour_necrosis_fac-like_dom"/>
</dbReference>